<evidence type="ECO:0000313" key="8">
    <source>
        <dbReference type="EMBL" id="KAF9330972.1"/>
    </source>
</evidence>
<protein>
    <recommendedName>
        <fullName evidence="7">BHLH domain-containing protein</fullName>
    </recommendedName>
</protein>
<dbReference type="Pfam" id="PF00010">
    <property type="entry name" value="HLH"/>
    <property type="match status" value="1"/>
</dbReference>
<comment type="subcellular location">
    <subcellularLocation>
        <location evidence="1">Nucleus</location>
    </subcellularLocation>
</comment>
<dbReference type="Proteomes" id="UP000696485">
    <property type="component" value="Unassembled WGS sequence"/>
</dbReference>
<name>A0A9P5VLV5_9FUNG</name>
<dbReference type="InterPro" id="IPR011598">
    <property type="entry name" value="bHLH_dom"/>
</dbReference>
<gene>
    <name evidence="8" type="ORF">BG006_006114</name>
</gene>
<dbReference type="InterPro" id="IPR052207">
    <property type="entry name" value="Max-like/E-box_TFs"/>
</dbReference>
<feature type="region of interest" description="Disordered" evidence="6">
    <location>
        <begin position="1"/>
        <end position="51"/>
    </location>
</feature>
<evidence type="ECO:0000256" key="6">
    <source>
        <dbReference type="SAM" id="MobiDB-lite"/>
    </source>
</evidence>
<dbReference type="AlphaFoldDB" id="A0A9P5VLV5"/>
<dbReference type="SMART" id="SM00353">
    <property type="entry name" value="HLH"/>
    <property type="match status" value="1"/>
</dbReference>
<dbReference type="EMBL" id="JAAAUY010000357">
    <property type="protein sequence ID" value="KAF9330972.1"/>
    <property type="molecule type" value="Genomic_DNA"/>
</dbReference>
<evidence type="ECO:0000256" key="4">
    <source>
        <dbReference type="ARBA" id="ARBA00023163"/>
    </source>
</evidence>
<keyword evidence="2" id="KW-0805">Transcription regulation</keyword>
<feature type="region of interest" description="Disordered" evidence="6">
    <location>
        <begin position="113"/>
        <end position="138"/>
    </location>
</feature>
<keyword evidence="9" id="KW-1185">Reference proteome</keyword>
<dbReference type="SUPFAM" id="SSF47459">
    <property type="entry name" value="HLH, helix-loop-helix DNA-binding domain"/>
    <property type="match status" value="1"/>
</dbReference>
<feature type="compositionally biased region" description="Gly residues" evidence="6">
    <location>
        <begin position="31"/>
        <end position="46"/>
    </location>
</feature>
<dbReference type="Gene3D" id="4.10.280.10">
    <property type="entry name" value="Helix-loop-helix DNA-binding domain"/>
    <property type="match status" value="1"/>
</dbReference>
<dbReference type="PROSITE" id="PS50888">
    <property type="entry name" value="BHLH"/>
    <property type="match status" value="1"/>
</dbReference>
<keyword evidence="5" id="KW-0539">Nucleus</keyword>
<keyword evidence="3" id="KW-0238">DNA-binding</keyword>
<evidence type="ECO:0000256" key="2">
    <source>
        <dbReference type="ARBA" id="ARBA00023015"/>
    </source>
</evidence>
<dbReference type="GO" id="GO:0046983">
    <property type="term" value="F:protein dimerization activity"/>
    <property type="evidence" value="ECO:0007669"/>
    <property type="project" value="InterPro"/>
</dbReference>
<dbReference type="PANTHER" id="PTHR15741:SF27">
    <property type="entry name" value="TRANSCRIPTION FACTOR AP-4"/>
    <property type="match status" value="1"/>
</dbReference>
<dbReference type="PANTHER" id="PTHR15741">
    <property type="entry name" value="BASIC HELIX-LOOP-HELIX ZIP TRANSCRIPTION FACTOR"/>
    <property type="match status" value="1"/>
</dbReference>
<dbReference type="GO" id="GO:0000981">
    <property type="term" value="F:DNA-binding transcription factor activity, RNA polymerase II-specific"/>
    <property type="evidence" value="ECO:0007669"/>
    <property type="project" value="TreeGrafter"/>
</dbReference>
<evidence type="ECO:0000259" key="7">
    <source>
        <dbReference type="PROSITE" id="PS50888"/>
    </source>
</evidence>
<dbReference type="GO" id="GO:0005634">
    <property type="term" value="C:nucleus"/>
    <property type="evidence" value="ECO:0007669"/>
    <property type="project" value="UniProtKB-SubCell"/>
</dbReference>
<keyword evidence="4" id="KW-0804">Transcription</keyword>
<evidence type="ECO:0000256" key="5">
    <source>
        <dbReference type="ARBA" id="ARBA00023242"/>
    </source>
</evidence>
<dbReference type="InterPro" id="IPR036638">
    <property type="entry name" value="HLH_DNA-bd_sf"/>
</dbReference>
<proteinExistence type="predicted"/>
<evidence type="ECO:0000256" key="3">
    <source>
        <dbReference type="ARBA" id="ARBA00023125"/>
    </source>
</evidence>
<feature type="domain" description="BHLH" evidence="7">
    <location>
        <begin position="47"/>
        <end position="98"/>
    </location>
</feature>
<reference evidence="8" key="1">
    <citation type="journal article" date="2020" name="Fungal Divers.">
        <title>Resolving the Mortierellaceae phylogeny through synthesis of multi-gene phylogenetics and phylogenomics.</title>
        <authorList>
            <person name="Vandepol N."/>
            <person name="Liber J."/>
            <person name="Desiro A."/>
            <person name="Na H."/>
            <person name="Kennedy M."/>
            <person name="Barry K."/>
            <person name="Grigoriev I.V."/>
            <person name="Miller A.N."/>
            <person name="O'Donnell K."/>
            <person name="Stajich J.E."/>
            <person name="Bonito G."/>
        </authorList>
    </citation>
    <scope>NUCLEOTIDE SEQUENCE</scope>
    <source>
        <strain evidence="8">NVP1</strain>
    </source>
</reference>
<sequence length="138" mass="14939">MAHSPRKQLGRQDRPRPIVTRKATGSSTTSGGSGGGGGGGGSGGGPNRRLAHILSEQKRREKINGGFDELKSVVPECAQNADSKATILRKAVDYILLLEEEIRKYAAAYPEFEHSEENNRHGRKHSSSFGHSGYESEH</sequence>
<evidence type="ECO:0000256" key="1">
    <source>
        <dbReference type="ARBA" id="ARBA00004123"/>
    </source>
</evidence>
<organism evidence="8 9">
    <name type="scientific">Podila minutissima</name>
    <dbReference type="NCBI Taxonomy" id="64525"/>
    <lineage>
        <taxon>Eukaryota</taxon>
        <taxon>Fungi</taxon>
        <taxon>Fungi incertae sedis</taxon>
        <taxon>Mucoromycota</taxon>
        <taxon>Mortierellomycotina</taxon>
        <taxon>Mortierellomycetes</taxon>
        <taxon>Mortierellales</taxon>
        <taxon>Mortierellaceae</taxon>
        <taxon>Podila</taxon>
    </lineage>
</organism>
<dbReference type="GO" id="GO:0000978">
    <property type="term" value="F:RNA polymerase II cis-regulatory region sequence-specific DNA binding"/>
    <property type="evidence" value="ECO:0007669"/>
    <property type="project" value="TreeGrafter"/>
</dbReference>
<accession>A0A9P5VLV5</accession>
<comment type="caution">
    <text evidence="8">The sequence shown here is derived from an EMBL/GenBank/DDBJ whole genome shotgun (WGS) entry which is preliminary data.</text>
</comment>
<evidence type="ECO:0000313" key="9">
    <source>
        <dbReference type="Proteomes" id="UP000696485"/>
    </source>
</evidence>